<dbReference type="EMBL" id="JACHNL010000005">
    <property type="protein sequence ID" value="MBB4724245.1"/>
    <property type="molecule type" value="Genomic_DNA"/>
</dbReference>
<dbReference type="RefSeq" id="WP_260222335.1">
    <property type="nucleotide sequence ID" value="NZ_JACHNK010000005.1"/>
</dbReference>
<protein>
    <recommendedName>
        <fullName evidence="3">Transposase</fullName>
    </recommendedName>
</protein>
<dbReference type="AlphaFoldDB" id="A0AAW3U5F1"/>
<gene>
    <name evidence="1" type="ORF">FHY32_002608</name>
</gene>
<sequence>MTHLAAHRALFAEAIDQQRLAEIRSYLDQQRVLGTSRFQAQIQAMLGRCVMTRPRGRPSASSK</sequence>
<name>A0AAW3U5F1_XANEU</name>
<reference evidence="1 2" key="1">
    <citation type="submission" date="2020-08" db="EMBL/GenBank/DDBJ databases">
        <title>Studying the diversity of plant-associated saprophytic bacteria and their role in host health and plant-pathogen interactions.</title>
        <authorList>
            <person name="Potnis N."/>
        </authorList>
    </citation>
    <scope>NUCLEOTIDE SEQUENCE [LARGE SCALE GENOMIC DNA]</scope>
    <source>
        <strain evidence="1 2">CFBP 7922</strain>
    </source>
</reference>
<accession>A0AAW3U5F1</accession>
<comment type="caution">
    <text evidence="1">The sequence shown here is derived from an EMBL/GenBank/DDBJ whole genome shotgun (WGS) entry which is preliminary data.</text>
</comment>
<evidence type="ECO:0000313" key="1">
    <source>
        <dbReference type="EMBL" id="MBB4724245.1"/>
    </source>
</evidence>
<organism evidence="1 2">
    <name type="scientific">Xanthomonas euvesicatoria</name>
    <dbReference type="NCBI Taxonomy" id="456327"/>
    <lineage>
        <taxon>Bacteria</taxon>
        <taxon>Pseudomonadati</taxon>
        <taxon>Pseudomonadota</taxon>
        <taxon>Gammaproteobacteria</taxon>
        <taxon>Lysobacterales</taxon>
        <taxon>Lysobacteraceae</taxon>
        <taxon>Xanthomonas</taxon>
    </lineage>
</organism>
<evidence type="ECO:0000313" key="2">
    <source>
        <dbReference type="Proteomes" id="UP000576603"/>
    </source>
</evidence>
<proteinExistence type="predicted"/>
<evidence type="ECO:0008006" key="3">
    <source>
        <dbReference type="Google" id="ProtNLM"/>
    </source>
</evidence>
<dbReference type="Proteomes" id="UP000576603">
    <property type="component" value="Unassembled WGS sequence"/>
</dbReference>